<dbReference type="GO" id="GO:0010817">
    <property type="term" value="P:regulation of hormone levels"/>
    <property type="evidence" value="ECO:0007669"/>
    <property type="project" value="UniProtKB-ARBA"/>
</dbReference>
<dbReference type="GO" id="GO:0005615">
    <property type="term" value="C:extracellular space"/>
    <property type="evidence" value="ECO:0007669"/>
    <property type="project" value="TreeGrafter"/>
</dbReference>
<dbReference type="InterPro" id="IPR018245">
    <property type="entry name" value="Gonadotropin_bsu_CS"/>
</dbReference>
<sequence>MGREDKARGPGDSGALHRISQQALVRSPANQPLALTIVTKLVNMHLFMVMLCLALAHNGHSCGLTSISISVESEECRGCITINTTACAGLCITQEPVYKSSLAPYIQQTCNFREVAYEKVHLPGCPDAVDPFFTYPVALSCECSQCNTDSTDCGPLNIEVTGCLAH</sequence>
<keyword evidence="5" id="KW-0964">Secreted</keyword>
<dbReference type="GO" id="GO:0007186">
    <property type="term" value="P:G protein-coupled receptor signaling pathway"/>
    <property type="evidence" value="ECO:0007669"/>
    <property type="project" value="TreeGrafter"/>
</dbReference>
<evidence type="ECO:0000256" key="7">
    <source>
        <dbReference type="ARBA" id="ARBA00023157"/>
    </source>
</evidence>
<organism evidence="11 12">
    <name type="scientific">Megalops atlanticus</name>
    <name type="common">Tarpon</name>
    <name type="synonym">Clupea gigantea</name>
    <dbReference type="NCBI Taxonomy" id="7932"/>
    <lineage>
        <taxon>Eukaryota</taxon>
        <taxon>Metazoa</taxon>
        <taxon>Chordata</taxon>
        <taxon>Craniata</taxon>
        <taxon>Vertebrata</taxon>
        <taxon>Euteleostomi</taxon>
        <taxon>Actinopterygii</taxon>
        <taxon>Neopterygii</taxon>
        <taxon>Teleostei</taxon>
        <taxon>Elopiformes</taxon>
        <taxon>Megalopidae</taxon>
        <taxon>Megalops</taxon>
    </lineage>
</organism>
<evidence type="ECO:0000256" key="2">
    <source>
        <dbReference type="ARBA" id="ARBA00004613"/>
    </source>
</evidence>
<dbReference type="SMART" id="SM00068">
    <property type="entry name" value="GHB"/>
    <property type="match status" value="1"/>
</dbReference>
<evidence type="ECO:0000256" key="9">
    <source>
        <dbReference type="RuleBase" id="RU004069"/>
    </source>
</evidence>
<dbReference type="Proteomes" id="UP001046870">
    <property type="component" value="Chromosome 11"/>
</dbReference>
<protein>
    <recommendedName>
        <fullName evidence="10">Glycoprotein hormone subunit beta domain-containing protein</fullName>
    </recommendedName>
</protein>
<dbReference type="InterPro" id="IPR029034">
    <property type="entry name" value="Cystine-knot_cytokine"/>
</dbReference>
<evidence type="ECO:0000259" key="10">
    <source>
        <dbReference type="Pfam" id="PF00007"/>
    </source>
</evidence>
<dbReference type="AlphaFoldDB" id="A0A9D3PW02"/>
<evidence type="ECO:0000256" key="4">
    <source>
        <dbReference type="ARBA" id="ARBA00011870"/>
    </source>
</evidence>
<comment type="caution">
    <text evidence="11">The sequence shown here is derived from an EMBL/GenBank/DDBJ whole genome shotgun (WGS) entry which is preliminary data.</text>
</comment>
<dbReference type="PANTHER" id="PTHR11515">
    <property type="entry name" value="GLYCOPROTEIN HORMONE BETA CHAIN"/>
    <property type="match status" value="1"/>
</dbReference>
<dbReference type="PROSITE" id="PS00689">
    <property type="entry name" value="GLYCO_HORMONE_BETA_2"/>
    <property type="match status" value="1"/>
</dbReference>
<evidence type="ECO:0000256" key="8">
    <source>
        <dbReference type="ARBA" id="ARBA00023180"/>
    </source>
</evidence>
<comment type="subunit">
    <text evidence="4">Heterodimer of an alpha and a beta chain.</text>
</comment>
<gene>
    <name evidence="11" type="ORF">MATL_G00141980</name>
</gene>
<dbReference type="InterPro" id="IPR006208">
    <property type="entry name" value="Glyco_hormone_CN"/>
</dbReference>
<dbReference type="EMBL" id="JAFDVH010000011">
    <property type="protein sequence ID" value="KAG7468334.1"/>
    <property type="molecule type" value="Genomic_DNA"/>
</dbReference>
<evidence type="ECO:0000256" key="3">
    <source>
        <dbReference type="ARBA" id="ARBA00006552"/>
    </source>
</evidence>
<comment type="function">
    <text evidence="1">Involved in gametogenesis and steroidogenesis.</text>
</comment>
<evidence type="ECO:0000313" key="11">
    <source>
        <dbReference type="EMBL" id="KAG7468334.1"/>
    </source>
</evidence>
<evidence type="ECO:0000313" key="12">
    <source>
        <dbReference type="Proteomes" id="UP001046870"/>
    </source>
</evidence>
<accession>A0A9D3PW02</accession>
<comment type="subcellular location">
    <subcellularLocation>
        <location evidence="2 9">Secreted</location>
    </subcellularLocation>
</comment>
<keyword evidence="6 9" id="KW-0372">Hormone</keyword>
<evidence type="ECO:0000256" key="1">
    <source>
        <dbReference type="ARBA" id="ARBA00003920"/>
    </source>
</evidence>
<dbReference type="Gene3D" id="2.10.90.10">
    <property type="entry name" value="Cystine-knot cytokines"/>
    <property type="match status" value="1"/>
</dbReference>
<dbReference type="FunFam" id="2.10.90.10:FF:000007">
    <property type="entry name" value="Luteinizing hormone beta subunit"/>
    <property type="match status" value="1"/>
</dbReference>
<dbReference type="PROSITE" id="PS00261">
    <property type="entry name" value="GLYCO_HORMONE_BETA_1"/>
    <property type="match status" value="1"/>
</dbReference>
<dbReference type="InterPro" id="IPR001545">
    <property type="entry name" value="Gonadotropin_bsu"/>
</dbReference>
<keyword evidence="12" id="KW-1185">Reference proteome</keyword>
<proteinExistence type="inferred from homology"/>
<name>A0A9D3PW02_MEGAT</name>
<dbReference type="GO" id="GO:0005179">
    <property type="term" value="F:hormone activity"/>
    <property type="evidence" value="ECO:0007669"/>
    <property type="project" value="UniProtKB-KW"/>
</dbReference>
<evidence type="ECO:0000256" key="6">
    <source>
        <dbReference type="ARBA" id="ARBA00022702"/>
    </source>
</evidence>
<dbReference type="CDD" id="cd00069">
    <property type="entry name" value="GHB_like"/>
    <property type="match status" value="1"/>
</dbReference>
<feature type="domain" description="Glycoprotein hormone subunit beta" evidence="10">
    <location>
        <begin position="60"/>
        <end position="159"/>
    </location>
</feature>
<dbReference type="OrthoDB" id="8903627at2759"/>
<keyword evidence="8" id="KW-0325">Glycoprotein</keyword>
<dbReference type="Pfam" id="PF00007">
    <property type="entry name" value="Cys_knot"/>
    <property type="match status" value="1"/>
</dbReference>
<reference evidence="11" key="1">
    <citation type="submission" date="2021-01" db="EMBL/GenBank/DDBJ databases">
        <authorList>
            <person name="Zahm M."/>
            <person name="Roques C."/>
            <person name="Cabau C."/>
            <person name="Klopp C."/>
            <person name="Donnadieu C."/>
            <person name="Jouanno E."/>
            <person name="Lampietro C."/>
            <person name="Louis A."/>
            <person name="Herpin A."/>
            <person name="Echchiki A."/>
            <person name="Berthelot C."/>
            <person name="Parey E."/>
            <person name="Roest-Crollius H."/>
            <person name="Braasch I."/>
            <person name="Postlethwait J."/>
            <person name="Bobe J."/>
            <person name="Montfort J."/>
            <person name="Bouchez O."/>
            <person name="Begum T."/>
            <person name="Mejri S."/>
            <person name="Adams A."/>
            <person name="Chen W.-J."/>
            <person name="Guiguen Y."/>
        </authorList>
    </citation>
    <scope>NUCLEOTIDE SEQUENCE</scope>
    <source>
        <strain evidence="11">YG-15Mar2019-1</strain>
        <tissue evidence="11">Brain</tissue>
    </source>
</reference>
<evidence type="ECO:0000256" key="5">
    <source>
        <dbReference type="ARBA" id="ARBA00022525"/>
    </source>
</evidence>
<dbReference type="GO" id="GO:0030728">
    <property type="term" value="P:ovulation"/>
    <property type="evidence" value="ECO:0007669"/>
    <property type="project" value="TreeGrafter"/>
</dbReference>
<keyword evidence="7" id="KW-1015">Disulfide bond</keyword>
<dbReference type="GO" id="GO:0005737">
    <property type="term" value="C:cytoplasm"/>
    <property type="evidence" value="ECO:0007669"/>
    <property type="project" value="TreeGrafter"/>
</dbReference>
<dbReference type="PANTHER" id="PTHR11515:SF11">
    <property type="entry name" value="LUTROPIN SUBUNIT BETA"/>
    <property type="match status" value="1"/>
</dbReference>
<dbReference type="SUPFAM" id="SSF57501">
    <property type="entry name" value="Cystine-knot cytokines"/>
    <property type="match status" value="1"/>
</dbReference>
<comment type="similarity">
    <text evidence="3 9">Belongs to the glycoprotein hormones subunit beta family.</text>
</comment>